<name>A0A1G1WFM4_9BACT</name>
<reference evidence="3 4" key="1">
    <citation type="journal article" date="2016" name="Nat. Commun.">
        <title>Thousands of microbial genomes shed light on interconnected biogeochemical processes in an aquifer system.</title>
        <authorList>
            <person name="Anantharaman K."/>
            <person name="Brown C.T."/>
            <person name="Hug L.A."/>
            <person name="Sharon I."/>
            <person name="Castelle C.J."/>
            <person name="Probst A.J."/>
            <person name="Thomas B.C."/>
            <person name="Singh A."/>
            <person name="Wilkins M.J."/>
            <person name="Karaoz U."/>
            <person name="Brodie E.L."/>
            <person name="Williams K.H."/>
            <person name="Hubbard S.S."/>
            <person name="Banfield J.F."/>
        </authorList>
    </citation>
    <scope>NUCLEOTIDE SEQUENCE [LARGE SCALE GENOMIC DNA]</scope>
</reference>
<evidence type="ECO:0000313" key="4">
    <source>
        <dbReference type="Proteomes" id="UP000177588"/>
    </source>
</evidence>
<evidence type="ECO:0000313" key="3">
    <source>
        <dbReference type="EMBL" id="OGY26260.1"/>
    </source>
</evidence>
<dbReference type="EMBL" id="MHCT01000012">
    <property type="protein sequence ID" value="OGY26260.1"/>
    <property type="molecule type" value="Genomic_DNA"/>
</dbReference>
<dbReference type="InterPro" id="IPR000914">
    <property type="entry name" value="SBP_5_dom"/>
</dbReference>
<sequence length="529" mass="58591">MTELPQQKKSFFRREFIYLLVAVIAVAILGIGIVLQLNPKPAKLQGAGYVEGLPKDKVTVAVLEQVGGLYPNTTFDVDSIAINGSVFDGLTIFRNGKVQPGLAESWTNPDELTWKIKLRSGVKFHSGNPLKASDVKYTIEETKKHLDWFSGIASSIASKVDSVEVIDDQTLELKTKNPDPTLLHWMIYLYIFSEDQVKKDGLEKAVGTGPYELVSIDKKEAVLKANDAYWGGPPKVKSLVYKAYKDARAIADGFEKGEVDISLFLENAYNEGLKNKGFRVIPAKSGDISFLGFNTKMAPFTDVRVRKAILLALDVNKILKGSDRDGQPATQFATADLTGFNKELTQPKTDKAEAKKLLTEAGLADGFTVTLNILETGEKIAEQIKNELAEIGITVKPNPLGFDEYFDKAPKAAFYFLSYVPDTLDSTDLLNSFVHSRTADKGGFNFSRYSNPKLDELLDKASTTFNTNERAKIIEQAHKEIMDQLPLVPLMERINFFVLREDVSFKPAAFGLIFGFELSGRQKATDATQ</sequence>
<dbReference type="GO" id="GO:0015833">
    <property type="term" value="P:peptide transport"/>
    <property type="evidence" value="ECO:0007669"/>
    <property type="project" value="TreeGrafter"/>
</dbReference>
<keyword evidence="1" id="KW-1133">Transmembrane helix</keyword>
<keyword evidence="1" id="KW-0472">Membrane</keyword>
<dbReference type="GO" id="GO:1904680">
    <property type="term" value="F:peptide transmembrane transporter activity"/>
    <property type="evidence" value="ECO:0007669"/>
    <property type="project" value="TreeGrafter"/>
</dbReference>
<dbReference type="PIRSF" id="PIRSF002741">
    <property type="entry name" value="MppA"/>
    <property type="match status" value="1"/>
</dbReference>
<dbReference type="Gene3D" id="3.10.105.10">
    <property type="entry name" value="Dipeptide-binding Protein, Domain 3"/>
    <property type="match status" value="1"/>
</dbReference>
<dbReference type="AlphaFoldDB" id="A0A1G1WFM4"/>
<comment type="caution">
    <text evidence="3">The sequence shown here is derived from an EMBL/GenBank/DDBJ whole genome shotgun (WGS) entry which is preliminary data.</text>
</comment>
<dbReference type="STRING" id="1802597.A2Z24_03030"/>
<dbReference type="CDD" id="cd00995">
    <property type="entry name" value="PBP2_NikA_DppA_OppA_like"/>
    <property type="match status" value="1"/>
</dbReference>
<gene>
    <name evidence="3" type="ORF">A2Z24_03030</name>
</gene>
<organism evidence="3 4">
    <name type="scientific">Candidatus Woykebacteria bacterium RBG_16_44_10</name>
    <dbReference type="NCBI Taxonomy" id="1802597"/>
    <lineage>
        <taxon>Bacteria</taxon>
        <taxon>Candidatus Woykeibacteriota</taxon>
    </lineage>
</organism>
<proteinExistence type="predicted"/>
<feature type="domain" description="Solute-binding protein family 5" evidence="2">
    <location>
        <begin position="97"/>
        <end position="438"/>
    </location>
</feature>
<dbReference type="InterPro" id="IPR030678">
    <property type="entry name" value="Peptide/Ni-bd"/>
</dbReference>
<protein>
    <recommendedName>
        <fullName evidence="2">Solute-binding protein family 5 domain-containing protein</fullName>
    </recommendedName>
</protein>
<evidence type="ECO:0000256" key="1">
    <source>
        <dbReference type="SAM" id="Phobius"/>
    </source>
</evidence>
<dbReference type="GO" id="GO:0043190">
    <property type="term" value="C:ATP-binding cassette (ABC) transporter complex"/>
    <property type="evidence" value="ECO:0007669"/>
    <property type="project" value="InterPro"/>
</dbReference>
<dbReference type="SUPFAM" id="SSF53850">
    <property type="entry name" value="Periplasmic binding protein-like II"/>
    <property type="match status" value="1"/>
</dbReference>
<keyword evidence="1" id="KW-0812">Transmembrane</keyword>
<dbReference type="Pfam" id="PF00496">
    <property type="entry name" value="SBP_bac_5"/>
    <property type="match status" value="1"/>
</dbReference>
<evidence type="ECO:0000259" key="2">
    <source>
        <dbReference type="Pfam" id="PF00496"/>
    </source>
</evidence>
<dbReference type="InterPro" id="IPR039424">
    <property type="entry name" value="SBP_5"/>
</dbReference>
<dbReference type="Proteomes" id="UP000177588">
    <property type="component" value="Unassembled WGS sequence"/>
</dbReference>
<dbReference type="PANTHER" id="PTHR30290">
    <property type="entry name" value="PERIPLASMIC BINDING COMPONENT OF ABC TRANSPORTER"/>
    <property type="match status" value="1"/>
</dbReference>
<feature type="transmembrane region" description="Helical" evidence="1">
    <location>
        <begin position="16"/>
        <end position="35"/>
    </location>
</feature>
<dbReference type="Gene3D" id="3.40.190.10">
    <property type="entry name" value="Periplasmic binding protein-like II"/>
    <property type="match status" value="1"/>
</dbReference>
<dbReference type="GO" id="GO:0042597">
    <property type="term" value="C:periplasmic space"/>
    <property type="evidence" value="ECO:0007669"/>
    <property type="project" value="UniProtKB-ARBA"/>
</dbReference>
<accession>A0A1G1WFM4</accession>